<accession>A0AA48GYF2</accession>
<proteinExistence type="predicted"/>
<dbReference type="EMBL" id="AP027081">
    <property type="protein sequence ID" value="BDU76337.1"/>
    <property type="molecule type" value="Genomic_DNA"/>
</dbReference>
<evidence type="ECO:0000313" key="2">
    <source>
        <dbReference type="EMBL" id="BDU76337.1"/>
    </source>
</evidence>
<organism evidence="2 3">
    <name type="scientific">Mesoterricola sediminis</name>
    <dbReference type="NCBI Taxonomy" id="2927980"/>
    <lineage>
        <taxon>Bacteria</taxon>
        <taxon>Pseudomonadati</taxon>
        <taxon>Acidobacteriota</taxon>
        <taxon>Holophagae</taxon>
        <taxon>Holophagales</taxon>
        <taxon>Holophagaceae</taxon>
        <taxon>Mesoterricola</taxon>
    </lineage>
</organism>
<name>A0AA48GYF2_9BACT</name>
<gene>
    <name evidence="2" type="ORF">METESE_12950</name>
</gene>
<evidence type="ECO:0000259" key="1">
    <source>
        <dbReference type="Pfam" id="PF01882"/>
    </source>
</evidence>
<protein>
    <recommendedName>
        <fullName evidence="1">DUF58 domain-containing protein</fullName>
    </recommendedName>
</protein>
<dbReference type="KEGG" id="msea:METESE_12950"/>
<dbReference type="PANTHER" id="PTHR33608">
    <property type="entry name" value="BLL2464 PROTEIN"/>
    <property type="match status" value="1"/>
</dbReference>
<evidence type="ECO:0000313" key="3">
    <source>
        <dbReference type="Proteomes" id="UP001228113"/>
    </source>
</evidence>
<dbReference type="Proteomes" id="UP001228113">
    <property type="component" value="Chromosome"/>
</dbReference>
<dbReference type="AlphaFoldDB" id="A0AA48GYF2"/>
<feature type="domain" description="DUF58" evidence="1">
    <location>
        <begin position="45"/>
        <end position="215"/>
    </location>
</feature>
<dbReference type="PANTHER" id="PTHR33608:SF6">
    <property type="entry name" value="BLL2464 PROTEIN"/>
    <property type="match status" value="1"/>
</dbReference>
<keyword evidence="3" id="KW-1185">Reference proteome</keyword>
<dbReference type="Pfam" id="PF01882">
    <property type="entry name" value="DUF58"/>
    <property type="match status" value="1"/>
</dbReference>
<sequence>MAPKGWQRFVSRLRRLPLRLRRVLRGGTEGLHVSKVKGAGLTFVENRPYVPGDDPRAINWPLTARTGEPIIKTFQSSRELIVWLVVDPSPSMFLGDPVSPIRWALEIAGAAQATTAAGKDRLGLLVPGDADTPALRLAPRRGRVAGLHLLEALAQRGPAIPTEASWQEALGHWGERGRGHRLWILSNGAGLQGLGPLIKPIAARHRVIWFRPEQPHYRHMPNWPDPGFPATVELQHWNIMEDPVTRLGTWLRTGGA</sequence>
<dbReference type="InterPro" id="IPR002881">
    <property type="entry name" value="DUF58"/>
</dbReference>
<reference evidence="2" key="1">
    <citation type="journal article" date="2023" name="Int. J. Syst. Evol. Microbiol.">
        <title>Mesoterricola silvestris gen. nov., sp. nov., Mesoterricola sediminis sp. nov., Geothrix oryzae sp. nov., Geothrix edaphica sp. nov., Geothrix rubra sp. nov., and Geothrix limicola sp. nov., six novel members of Acidobacteriota isolated from soils.</title>
        <authorList>
            <person name="Itoh H."/>
            <person name="Sugisawa Y."/>
            <person name="Mise K."/>
            <person name="Xu Z."/>
            <person name="Kuniyasu M."/>
            <person name="Ushijima N."/>
            <person name="Kawano K."/>
            <person name="Kobayashi E."/>
            <person name="Shiratori Y."/>
            <person name="Masuda Y."/>
            <person name="Senoo K."/>
        </authorList>
    </citation>
    <scope>NUCLEOTIDE SEQUENCE</scope>
    <source>
        <strain evidence="2">W786</strain>
    </source>
</reference>
<dbReference type="RefSeq" id="WP_243347224.1">
    <property type="nucleotide sequence ID" value="NZ_AP027081.1"/>
</dbReference>